<dbReference type="Proteomes" id="UP000265581">
    <property type="component" value="Unassembled WGS sequence"/>
</dbReference>
<keyword evidence="2" id="KW-0238">DNA-binding</keyword>
<organism evidence="5 6">
    <name type="scientific">Aeromicrobium endophyticum</name>
    <dbReference type="NCBI Taxonomy" id="2292704"/>
    <lineage>
        <taxon>Bacteria</taxon>
        <taxon>Bacillati</taxon>
        <taxon>Actinomycetota</taxon>
        <taxon>Actinomycetes</taxon>
        <taxon>Propionibacteriales</taxon>
        <taxon>Nocardioidaceae</taxon>
        <taxon>Aeromicrobium</taxon>
    </lineage>
</organism>
<dbReference type="InterPro" id="IPR036390">
    <property type="entry name" value="WH_DNA-bd_sf"/>
</dbReference>
<dbReference type="InterPro" id="IPR036388">
    <property type="entry name" value="WH-like_DNA-bd_sf"/>
</dbReference>
<dbReference type="GO" id="GO:0003677">
    <property type="term" value="F:DNA binding"/>
    <property type="evidence" value="ECO:0007669"/>
    <property type="project" value="UniProtKB-KW"/>
</dbReference>
<evidence type="ECO:0000256" key="3">
    <source>
        <dbReference type="ARBA" id="ARBA00023163"/>
    </source>
</evidence>
<dbReference type="OrthoDB" id="9784718at2"/>
<dbReference type="AlphaFoldDB" id="A0A371PDV5"/>
<evidence type="ECO:0000313" key="5">
    <source>
        <dbReference type="EMBL" id="REK74087.1"/>
    </source>
</evidence>
<dbReference type="InterPro" id="IPR011711">
    <property type="entry name" value="GntR_C"/>
</dbReference>
<dbReference type="CDD" id="cd07377">
    <property type="entry name" value="WHTH_GntR"/>
    <property type="match status" value="1"/>
</dbReference>
<dbReference type="Pfam" id="PF07729">
    <property type="entry name" value="FCD"/>
    <property type="match status" value="1"/>
</dbReference>
<dbReference type="PANTHER" id="PTHR43537">
    <property type="entry name" value="TRANSCRIPTIONAL REGULATOR, GNTR FAMILY"/>
    <property type="match status" value="1"/>
</dbReference>
<evidence type="ECO:0000259" key="4">
    <source>
        <dbReference type="PROSITE" id="PS50949"/>
    </source>
</evidence>
<proteinExistence type="predicted"/>
<dbReference type="PRINTS" id="PR00035">
    <property type="entry name" value="HTHGNTR"/>
</dbReference>
<dbReference type="GO" id="GO:0003700">
    <property type="term" value="F:DNA-binding transcription factor activity"/>
    <property type="evidence" value="ECO:0007669"/>
    <property type="project" value="InterPro"/>
</dbReference>
<dbReference type="Gene3D" id="1.20.120.530">
    <property type="entry name" value="GntR ligand-binding domain-like"/>
    <property type="match status" value="1"/>
</dbReference>
<sequence>MLRPVRGHHAFEACVERLATSIRLGVYEQGSTLPPERELAEHMGVSRATLREAIAALREAGLVVTRRGRGGGTVVDYHPGEPGSRSLQRPLAELLDALEFRRIVEPGAAQAAAAIDLGDEQVAMLRSALAKVDHATSKALHRQADSQLHLAIASLTGSPMLLDAVTTVQMCLHDMLDAIPVLDRNIEHSREQHGAIVRAILGGDGDEARLTMERHCDDTAALLRGLL</sequence>
<dbReference type="SMART" id="SM00895">
    <property type="entry name" value="FCD"/>
    <property type="match status" value="1"/>
</dbReference>
<dbReference type="SUPFAM" id="SSF46785">
    <property type="entry name" value="Winged helix' DNA-binding domain"/>
    <property type="match status" value="1"/>
</dbReference>
<keyword evidence="1" id="KW-0805">Transcription regulation</keyword>
<accession>A0A371PDV5</accession>
<dbReference type="EMBL" id="QUBR01000001">
    <property type="protein sequence ID" value="REK74087.1"/>
    <property type="molecule type" value="Genomic_DNA"/>
</dbReference>
<dbReference type="Gene3D" id="1.10.10.10">
    <property type="entry name" value="Winged helix-like DNA-binding domain superfamily/Winged helix DNA-binding domain"/>
    <property type="match status" value="1"/>
</dbReference>
<dbReference type="SUPFAM" id="SSF48008">
    <property type="entry name" value="GntR ligand-binding domain-like"/>
    <property type="match status" value="1"/>
</dbReference>
<dbReference type="InterPro" id="IPR008920">
    <property type="entry name" value="TF_FadR/GntR_C"/>
</dbReference>
<reference evidence="5 6" key="1">
    <citation type="submission" date="2018-08" db="EMBL/GenBank/DDBJ databases">
        <title>Aeromicrobium sp. M2KJ-4, whole genome shotgun sequence.</title>
        <authorList>
            <person name="Tuo L."/>
        </authorList>
    </citation>
    <scope>NUCLEOTIDE SEQUENCE [LARGE SCALE GENOMIC DNA]</scope>
    <source>
        <strain evidence="5 6">M2KJ-4</strain>
    </source>
</reference>
<dbReference type="PANTHER" id="PTHR43537:SF24">
    <property type="entry name" value="GLUCONATE OPERON TRANSCRIPTIONAL REPRESSOR"/>
    <property type="match status" value="1"/>
</dbReference>
<dbReference type="InterPro" id="IPR000524">
    <property type="entry name" value="Tscrpt_reg_HTH_GntR"/>
</dbReference>
<protein>
    <submittedName>
        <fullName evidence="5">FadR family transcriptional regulator</fullName>
    </submittedName>
</protein>
<feature type="domain" description="HTH gntR-type" evidence="4">
    <location>
        <begin position="8"/>
        <end position="77"/>
    </location>
</feature>
<evidence type="ECO:0000256" key="2">
    <source>
        <dbReference type="ARBA" id="ARBA00023125"/>
    </source>
</evidence>
<dbReference type="PROSITE" id="PS50949">
    <property type="entry name" value="HTH_GNTR"/>
    <property type="match status" value="1"/>
</dbReference>
<evidence type="ECO:0000256" key="1">
    <source>
        <dbReference type="ARBA" id="ARBA00023015"/>
    </source>
</evidence>
<gene>
    <name evidence="5" type="ORF">DX116_08530</name>
</gene>
<dbReference type="SMART" id="SM00345">
    <property type="entry name" value="HTH_GNTR"/>
    <property type="match status" value="1"/>
</dbReference>
<dbReference type="Pfam" id="PF00392">
    <property type="entry name" value="GntR"/>
    <property type="match status" value="1"/>
</dbReference>
<keyword evidence="6" id="KW-1185">Reference proteome</keyword>
<evidence type="ECO:0000313" key="6">
    <source>
        <dbReference type="Proteomes" id="UP000265581"/>
    </source>
</evidence>
<keyword evidence="3" id="KW-0804">Transcription</keyword>
<name>A0A371PDV5_9ACTN</name>
<comment type="caution">
    <text evidence="5">The sequence shown here is derived from an EMBL/GenBank/DDBJ whole genome shotgun (WGS) entry which is preliminary data.</text>
</comment>